<dbReference type="AlphaFoldDB" id="A0A3D8VEU6"/>
<gene>
    <name evidence="2" type="ORF">DX912_07960</name>
</gene>
<dbReference type="Pfam" id="PF11454">
    <property type="entry name" value="DUF3016"/>
    <property type="match status" value="1"/>
</dbReference>
<protein>
    <submittedName>
        <fullName evidence="2">DUF3016 domain-containing protein</fullName>
    </submittedName>
</protein>
<sequence>MKSRLALLLLAAAFTSTAIAGVRNVTDPDAPRALPESESVNVRWEDPSRFSELRYSGNRWEASQGNWVQELAGYLRERAEKRLPEGQRLDVDILDIRRAGMFEPWHGPNLQNTRIIRDVYPPRMTLNVRLTDANGNVIAQGERKLSDPGFLMSDSASLNSDPLRFEKRLIDRWLTQELREGERS</sequence>
<evidence type="ECO:0000313" key="2">
    <source>
        <dbReference type="EMBL" id="RDY67835.1"/>
    </source>
</evidence>
<organism evidence="2 3">
    <name type="scientific">Lysobacter soli</name>
    <dbReference type="NCBI Taxonomy" id="453783"/>
    <lineage>
        <taxon>Bacteria</taxon>
        <taxon>Pseudomonadati</taxon>
        <taxon>Pseudomonadota</taxon>
        <taxon>Gammaproteobacteria</taxon>
        <taxon>Lysobacterales</taxon>
        <taxon>Lysobacteraceae</taxon>
        <taxon>Lysobacter</taxon>
    </lineage>
</organism>
<evidence type="ECO:0000256" key="1">
    <source>
        <dbReference type="SAM" id="SignalP"/>
    </source>
</evidence>
<dbReference type="Proteomes" id="UP000256829">
    <property type="component" value="Unassembled WGS sequence"/>
</dbReference>
<reference evidence="2 3" key="1">
    <citation type="submission" date="2018-08" db="EMBL/GenBank/DDBJ databases">
        <title>Lysobacter soli KCTC 22011, whole genome shotgun sequence.</title>
        <authorList>
            <person name="Zhang X."/>
            <person name="Feng G."/>
            <person name="Zhu H."/>
        </authorList>
    </citation>
    <scope>NUCLEOTIDE SEQUENCE [LARGE SCALE GENOMIC DNA]</scope>
    <source>
        <strain evidence="2 3">KCTC 22011</strain>
    </source>
</reference>
<accession>A0A3D8VEU6</accession>
<proteinExistence type="predicted"/>
<evidence type="ECO:0000313" key="3">
    <source>
        <dbReference type="Proteomes" id="UP000256829"/>
    </source>
</evidence>
<dbReference type="InterPro" id="IPR021557">
    <property type="entry name" value="DUF3016"/>
</dbReference>
<keyword evidence="1" id="KW-0732">Signal</keyword>
<name>A0A3D8VEU6_9GAMM</name>
<feature type="signal peptide" evidence="1">
    <location>
        <begin position="1"/>
        <end position="20"/>
    </location>
</feature>
<dbReference type="EMBL" id="QTJR01000004">
    <property type="protein sequence ID" value="RDY67835.1"/>
    <property type="molecule type" value="Genomic_DNA"/>
</dbReference>
<dbReference type="RefSeq" id="WP_115841958.1">
    <property type="nucleotide sequence ID" value="NZ_CP183976.1"/>
</dbReference>
<keyword evidence="3" id="KW-1185">Reference proteome</keyword>
<comment type="caution">
    <text evidence="2">The sequence shown here is derived from an EMBL/GenBank/DDBJ whole genome shotgun (WGS) entry which is preliminary data.</text>
</comment>
<feature type="chain" id="PRO_5017714793" evidence="1">
    <location>
        <begin position="21"/>
        <end position="184"/>
    </location>
</feature>